<feature type="compositionally biased region" description="Polar residues" evidence="1">
    <location>
        <begin position="36"/>
        <end position="46"/>
    </location>
</feature>
<organism evidence="2 3">
    <name type="scientific">Phytophthora nicotianae P1976</name>
    <dbReference type="NCBI Taxonomy" id="1317066"/>
    <lineage>
        <taxon>Eukaryota</taxon>
        <taxon>Sar</taxon>
        <taxon>Stramenopiles</taxon>
        <taxon>Oomycota</taxon>
        <taxon>Peronosporomycetes</taxon>
        <taxon>Peronosporales</taxon>
        <taxon>Peronosporaceae</taxon>
        <taxon>Phytophthora</taxon>
    </lineage>
</organism>
<name>A0A080Z826_PHYNI</name>
<evidence type="ECO:0000256" key="1">
    <source>
        <dbReference type="SAM" id="MobiDB-lite"/>
    </source>
</evidence>
<gene>
    <name evidence="2" type="ORF">F444_19361</name>
</gene>
<accession>A0A080Z826</accession>
<reference evidence="2 3" key="1">
    <citation type="submission" date="2013-11" db="EMBL/GenBank/DDBJ databases">
        <title>The Genome Sequence of Phytophthora parasitica P1976.</title>
        <authorList>
            <consortium name="The Broad Institute Genomics Platform"/>
            <person name="Russ C."/>
            <person name="Tyler B."/>
            <person name="Panabieres F."/>
            <person name="Shan W."/>
            <person name="Tripathy S."/>
            <person name="Grunwald N."/>
            <person name="Machado M."/>
            <person name="Johnson C.S."/>
            <person name="Walker B."/>
            <person name="Young S."/>
            <person name="Zeng Q."/>
            <person name="Gargeya S."/>
            <person name="Fitzgerald M."/>
            <person name="Haas B."/>
            <person name="Abouelleil A."/>
            <person name="Allen A.W."/>
            <person name="Alvarado L."/>
            <person name="Arachchi H.M."/>
            <person name="Berlin A.M."/>
            <person name="Chapman S.B."/>
            <person name="Gainer-Dewar J."/>
            <person name="Goldberg J."/>
            <person name="Griggs A."/>
            <person name="Gujja S."/>
            <person name="Hansen M."/>
            <person name="Howarth C."/>
            <person name="Imamovic A."/>
            <person name="Ireland A."/>
            <person name="Larimer J."/>
            <person name="McCowan C."/>
            <person name="Murphy C."/>
            <person name="Pearson M."/>
            <person name="Poon T.W."/>
            <person name="Priest M."/>
            <person name="Roberts A."/>
            <person name="Saif S."/>
            <person name="Shea T."/>
            <person name="Sisk P."/>
            <person name="Sykes S."/>
            <person name="Wortman J."/>
            <person name="Nusbaum C."/>
            <person name="Birren B."/>
        </authorList>
    </citation>
    <scope>NUCLEOTIDE SEQUENCE [LARGE SCALE GENOMIC DNA]</scope>
    <source>
        <strain evidence="2 3">P1976</strain>
    </source>
</reference>
<sequence>MANAGVVPSQFDPARTGGALSRLPGHGQPSQSPSSALQVIPTSLAP</sequence>
<protein>
    <submittedName>
        <fullName evidence="2">Uncharacterized protein</fullName>
    </submittedName>
</protein>
<proteinExistence type="predicted"/>
<feature type="region of interest" description="Disordered" evidence="1">
    <location>
        <begin position="1"/>
        <end position="46"/>
    </location>
</feature>
<dbReference type="EMBL" id="ANJA01003543">
    <property type="protein sequence ID" value="ETO62787.1"/>
    <property type="molecule type" value="Genomic_DNA"/>
</dbReference>
<comment type="caution">
    <text evidence="2">The sequence shown here is derived from an EMBL/GenBank/DDBJ whole genome shotgun (WGS) entry which is preliminary data.</text>
</comment>
<dbReference type="AlphaFoldDB" id="A0A080Z826"/>
<evidence type="ECO:0000313" key="3">
    <source>
        <dbReference type="Proteomes" id="UP000028582"/>
    </source>
</evidence>
<evidence type="ECO:0000313" key="2">
    <source>
        <dbReference type="EMBL" id="ETO62787.1"/>
    </source>
</evidence>
<dbReference type="Proteomes" id="UP000028582">
    <property type="component" value="Unassembled WGS sequence"/>
</dbReference>